<name>A0ABU6TBC3_9FABA</name>
<dbReference type="EMBL" id="JASCZI010090750">
    <property type="protein sequence ID" value="MED6146019.1"/>
    <property type="molecule type" value="Genomic_DNA"/>
</dbReference>
<dbReference type="InterPro" id="IPR018392">
    <property type="entry name" value="LysM"/>
</dbReference>
<keyword evidence="1" id="KW-1133">Transmembrane helix</keyword>
<organism evidence="3 4">
    <name type="scientific">Stylosanthes scabra</name>
    <dbReference type="NCBI Taxonomy" id="79078"/>
    <lineage>
        <taxon>Eukaryota</taxon>
        <taxon>Viridiplantae</taxon>
        <taxon>Streptophyta</taxon>
        <taxon>Embryophyta</taxon>
        <taxon>Tracheophyta</taxon>
        <taxon>Spermatophyta</taxon>
        <taxon>Magnoliopsida</taxon>
        <taxon>eudicotyledons</taxon>
        <taxon>Gunneridae</taxon>
        <taxon>Pentapetalae</taxon>
        <taxon>rosids</taxon>
        <taxon>fabids</taxon>
        <taxon>Fabales</taxon>
        <taxon>Fabaceae</taxon>
        <taxon>Papilionoideae</taxon>
        <taxon>50 kb inversion clade</taxon>
        <taxon>dalbergioids sensu lato</taxon>
        <taxon>Dalbergieae</taxon>
        <taxon>Pterocarpus clade</taxon>
        <taxon>Stylosanthes</taxon>
    </lineage>
</organism>
<accession>A0ABU6TBC3</accession>
<dbReference type="PANTHER" id="PTHR33648:SF46">
    <property type="entry name" value="LYSM DOMAIN-CONTAINING PROTEIN"/>
    <property type="match status" value="1"/>
</dbReference>
<dbReference type="Gene3D" id="3.10.350.10">
    <property type="entry name" value="LysM domain"/>
    <property type="match status" value="1"/>
</dbReference>
<gene>
    <name evidence="3" type="ORF">PIB30_030700</name>
</gene>
<evidence type="ECO:0000259" key="2">
    <source>
        <dbReference type="Pfam" id="PF01476"/>
    </source>
</evidence>
<evidence type="ECO:0000313" key="3">
    <source>
        <dbReference type="EMBL" id="MED6146019.1"/>
    </source>
</evidence>
<comment type="caution">
    <text evidence="3">The sequence shown here is derived from an EMBL/GenBank/DDBJ whole genome shotgun (WGS) entry which is preliminary data.</text>
</comment>
<dbReference type="InterPro" id="IPR036779">
    <property type="entry name" value="LysM_dom_sf"/>
</dbReference>
<keyword evidence="4" id="KW-1185">Reference proteome</keyword>
<evidence type="ECO:0000256" key="1">
    <source>
        <dbReference type="SAM" id="Phobius"/>
    </source>
</evidence>
<dbReference type="CDD" id="cd00118">
    <property type="entry name" value="LysM"/>
    <property type="match status" value="1"/>
</dbReference>
<evidence type="ECO:0000313" key="4">
    <source>
        <dbReference type="Proteomes" id="UP001341840"/>
    </source>
</evidence>
<sequence>MALMNNNNNPRKRSSSCSSYCSKKNYKIADAASWCFAFLLVSLIFMCMFRDTASSSSSYSSTYHNQHHNNMNVMCDEIYVVGEGETLHTIADKCSDPFIVENNPHIHDPDDVYPGLVIKITPSISQHT</sequence>
<dbReference type="Pfam" id="PF01476">
    <property type="entry name" value="LysM"/>
    <property type="match status" value="1"/>
</dbReference>
<reference evidence="3 4" key="1">
    <citation type="journal article" date="2023" name="Plants (Basel)">
        <title>Bridging the Gap: Combining Genomics and Transcriptomics Approaches to Understand Stylosanthes scabra, an Orphan Legume from the Brazilian Caatinga.</title>
        <authorList>
            <person name="Ferreira-Neto J.R.C."/>
            <person name="da Silva M.D."/>
            <person name="Binneck E."/>
            <person name="de Melo N.F."/>
            <person name="da Silva R.H."/>
            <person name="de Melo A.L.T.M."/>
            <person name="Pandolfi V."/>
            <person name="Bustamante F.O."/>
            <person name="Brasileiro-Vidal A.C."/>
            <person name="Benko-Iseppon A.M."/>
        </authorList>
    </citation>
    <scope>NUCLEOTIDE SEQUENCE [LARGE SCALE GENOMIC DNA]</scope>
    <source>
        <tissue evidence="3">Leaves</tissue>
    </source>
</reference>
<dbReference type="PANTHER" id="PTHR33648">
    <property type="entry name" value="EMBRYO SAC 1"/>
    <property type="match status" value="1"/>
</dbReference>
<protein>
    <recommendedName>
        <fullName evidence="2">LysM domain-containing protein</fullName>
    </recommendedName>
</protein>
<feature type="domain" description="LysM" evidence="2">
    <location>
        <begin position="79"/>
        <end position="121"/>
    </location>
</feature>
<feature type="transmembrane region" description="Helical" evidence="1">
    <location>
        <begin position="31"/>
        <end position="49"/>
    </location>
</feature>
<dbReference type="Proteomes" id="UP001341840">
    <property type="component" value="Unassembled WGS sequence"/>
</dbReference>
<keyword evidence="1" id="KW-0812">Transmembrane</keyword>
<proteinExistence type="predicted"/>
<keyword evidence="1" id="KW-0472">Membrane</keyword>